<protein>
    <submittedName>
        <fullName evidence="10">TonB-dependent receptor</fullName>
    </submittedName>
</protein>
<dbReference type="PANTHER" id="PTHR32552">
    <property type="entry name" value="FERRICHROME IRON RECEPTOR-RELATED"/>
    <property type="match status" value="1"/>
</dbReference>
<dbReference type="PANTHER" id="PTHR32552:SF89">
    <property type="entry name" value="CATECHOLATE SIDEROPHORE RECEPTOR FIU"/>
    <property type="match status" value="1"/>
</dbReference>
<dbReference type="InterPro" id="IPR000531">
    <property type="entry name" value="Beta-barrel_TonB"/>
</dbReference>
<dbReference type="Pfam" id="PF00593">
    <property type="entry name" value="TonB_dep_Rec_b-barrel"/>
    <property type="match status" value="1"/>
</dbReference>
<keyword evidence="1" id="KW-0410">Iron transport</keyword>
<dbReference type="AlphaFoldDB" id="A0A975XVE9"/>
<dbReference type="Pfam" id="PF07715">
    <property type="entry name" value="Plug"/>
    <property type="match status" value="1"/>
</dbReference>
<dbReference type="RefSeq" id="WP_216125689.1">
    <property type="nucleotide sequence ID" value="NZ_CP064782.1"/>
</dbReference>
<keyword evidence="3" id="KW-0408">Iron</keyword>
<dbReference type="InterPro" id="IPR012910">
    <property type="entry name" value="Plug_dom"/>
</dbReference>
<keyword evidence="11" id="KW-1185">Reference proteome</keyword>
<evidence type="ECO:0000256" key="3">
    <source>
        <dbReference type="ARBA" id="ARBA00023004"/>
    </source>
</evidence>
<comment type="subcellular location">
    <subcellularLocation>
        <location evidence="5">Cell outer membrane</location>
        <topology evidence="5">Multi-pass membrane protein</topology>
    </subcellularLocation>
</comment>
<evidence type="ECO:0000256" key="6">
    <source>
        <dbReference type="RuleBase" id="RU003357"/>
    </source>
</evidence>
<sequence length="770" mass="83605">MAKQVGTEGGALALGRKPGRGPDRGRQPVPRPAWALGALWTALAGVTGGVPGIGLAGEEGIPTLPEIRIFSAGETRQTQGLDRADLDKAPPGANPLAALGRLPGVDFQGADAQGSYEWSVRFNLRGFGQNYLGFTLDDVPLGDMSYTNNNGLHIGRAISGENLDQVLLSQGSGDVGTAATGNLGGTVRFLSRDPDMKPGAYLAQTLGSDSFHRTFARLETGKLESGIRAYLSFSQEGTDKWKGQGSQGQDQFNAKLVHGFGDHLLTLFYDHSQRREVDYADLSLSSVQRLGWNWDNYAPDWSRAVAAAQGHYSGGVTSGNDAYYQASGLRNDDLAAAALDLGLSPSTRWKTTLYTHHDDGQGHWYSPPSLTNPLSLVEPLALRLMDYRVERAGVVTALTWQSGVHTVNGGLWVEHSRHYTAMSFQAVSGPVSWDSFLGNPTATVFQQQYVTDTRQFHLQDTLSLLGDRLHLNLGFKTPRVRMEAANPVGPLASGQLTASKSFLPALGASYRLAPGQEVFASYTENMRAYQPGVAGPFAQLQPVYDLSAARLRPETSQTYEVGYRYQGGPVQASLAAYHVDFHDRLLSVATCDGVVGCPATLVNVGRVSSDGLEGALSWNPVKHWTWFNALTLDNSRYRSNYREGTALVQADGKQVVATPRRMWATELTYEPGPWYARLGGKYTDRRYYSYTNDAAVPSFWLWNLSAGYRPGKMGPLTETSLQLGVSNLFDKRYFSTVGTNGFVTADPNGQFATLLEGAPRQVFVGFSGRL</sequence>
<evidence type="ECO:0000313" key="11">
    <source>
        <dbReference type="Proteomes" id="UP000683428"/>
    </source>
</evidence>
<keyword evidence="10" id="KW-0675">Receptor</keyword>
<dbReference type="KEGG" id="aiq:Azoinq_03930"/>
<evidence type="ECO:0000256" key="7">
    <source>
        <dbReference type="SAM" id="MobiDB-lite"/>
    </source>
</evidence>
<evidence type="ECO:0000313" key="10">
    <source>
        <dbReference type="EMBL" id="QWT49772.1"/>
    </source>
</evidence>
<dbReference type="GO" id="GO:0015344">
    <property type="term" value="F:siderophore uptake transmembrane transporter activity"/>
    <property type="evidence" value="ECO:0007669"/>
    <property type="project" value="TreeGrafter"/>
</dbReference>
<evidence type="ECO:0000259" key="8">
    <source>
        <dbReference type="Pfam" id="PF00593"/>
    </source>
</evidence>
<comment type="similarity">
    <text evidence="5 6">Belongs to the TonB-dependent receptor family.</text>
</comment>
<organism evidence="10 11">
    <name type="scientific">Azospira inquinata</name>
    <dbReference type="NCBI Taxonomy" id="2785627"/>
    <lineage>
        <taxon>Bacteria</taxon>
        <taxon>Pseudomonadati</taxon>
        <taxon>Pseudomonadota</taxon>
        <taxon>Betaproteobacteria</taxon>
        <taxon>Rhodocyclales</taxon>
        <taxon>Rhodocyclaceae</taxon>
        <taxon>Azospira</taxon>
    </lineage>
</organism>
<dbReference type="PROSITE" id="PS52016">
    <property type="entry name" value="TONB_DEPENDENT_REC_3"/>
    <property type="match status" value="1"/>
</dbReference>
<keyword evidence="2" id="KW-0732">Signal</keyword>
<evidence type="ECO:0000256" key="5">
    <source>
        <dbReference type="PROSITE-ProRule" id="PRU01360"/>
    </source>
</evidence>
<proteinExistence type="inferred from homology"/>
<feature type="domain" description="TonB-dependent receptor-like beta-barrel" evidence="8">
    <location>
        <begin position="281"/>
        <end position="728"/>
    </location>
</feature>
<keyword evidence="5" id="KW-0813">Transport</keyword>
<evidence type="ECO:0000256" key="1">
    <source>
        <dbReference type="ARBA" id="ARBA00022496"/>
    </source>
</evidence>
<dbReference type="Proteomes" id="UP000683428">
    <property type="component" value="Chromosome"/>
</dbReference>
<feature type="region of interest" description="Disordered" evidence="7">
    <location>
        <begin position="1"/>
        <end position="30"/>
    </location>
</feature>
<keyword evidence="5" id="KW-0812">Transmembrane</keyword>
<dbReference type="GO" id="GO:0009279">
    <property type="term" value="C:cell outer membrane"/>
    <property type="evidence" value="ECO:0007669"/>
    <property type="project" value="UniProtKB-SubCell"/>
</dbReference>
<keyword evidence="5 6" id="KW-0472">Membrane</keyword>
<feature type="domain" description="TonB-dependent receptor plug" evidence="9">
    <location>
        <begin position="77"/>
        <end position="185"/>
    </location>
</feature>
<keyword evidence="6" id="KW-0798">TonB box</keyword>
<keyword evidence="5" id="KW-1134">Transmembrane beta strand</keyword>
<evidence type="ECO:0000256" key="4">
    <source>
        <dbReference type="ARBA" id="ARBA00023065"/>
    </source>
</evidence>
<accession>A0A975XVE9</accession>
<evidence type="ECO:0000259" key="9">
    <source>
        <dbReference type="Pfam" id="PF07715"/>
    </source>
</evidence>
<dbReference type="InterPro" id="IPR039426">
    <property type="entry name" value="TonB-dep_rcpt-like"/>
</dbReference>
<evidence type="ECO:0000256" key="2">
    <source>
        <dbReference type="ARBA" id="ARBA00022729"/>
    </source>
</evidence>
<reference evidence="10" key="1">
    <citation type="submission" date="2020-11" db="EMBL/GenBank/DDBJ databases">
        <title>Azospira inquinata sp. nov.</title>
        <authorList>
            <person name="Moe W.M."/>
            <person name="Mikes M.C."/>
        </authorList>
    </citation>
    <scope>NUCLEOTIDE SEQUENCE</scope>
    <source>
        <strain evidence="10">Azo-3</strain>
    </source>
</reference>
<keyword evidence="4" id="KW-0406">Ion transport</keyword>
<dbReference type="EMBL" id="CP064782">
    <property type="protein sequence ID" value="QWT49772.1"/>
    <property type="molecule type" value="Genomic_DNA"/>
</dbReference>
<name>A0A975XVE9_9RHOO</name>
<keyword evidence="5" id="KW-0998">Cell outer membrane</keyword>
<gene>
    <name evidence="10" type="ORF">Azoinq_03930</name>
</gene>